<organism evidence="2 3">
    <name type="scientific">Azospirillum humicireducens</name>
    <dbReference type="NCBI Taxonomy" id="1226968"/>
    <lineage>
        <taxon>Bacteria</taxon>
        <taxon>Pseudomonadati</taxon>
        <taxon>Pseudomonadota</taxon>
        <taxon>Alphaproteobacteria</taxon>
        <taxon>Rhodospirillales</taxon>
        <taxon>Azospirillaceae</taxon>
        <taxon>Azospirillum</taxon>
    </lineage>
</organism>
<geneLocation type="plasmid" evidence="2 3">
    <name>pYZ5</name>
</geneLocation>
<proteinExistence type="predicted"/>
<dbReference type="AlphaFoldDB" id="A0A2R4VV48"/>
<feature type="transmembrane region" description="Helical" evidence="1">
    <location>
        <begin position="63"/>
        <end position="80"/>
    </location>
</feature>
<feature type="transmembrane region" description="Helical" evidence="1">
    <location>
        <begin position="12"/>
        <end position="29"/>
    </location>
</feature>
<accession>A0A2R4VV48</accession>
<name>A0A2R4VV48_9PROT</name>
<evidence type="ECO:0000313" key="2">
    <source>
        <dbReference type="EMBL" id="AWB08320.1"/>
    </source>
</evidence>
<keyword evidence="1" id="KW-0812">Transmembrane</keyword>
<reference evidence="2 3" key="1">
    <citation type="submission" date="2018-04" db="EMBL/GenBank/DDBJ databases">
        <title>Complete genome sequence of the nitrogen-fixing bacterium Azospirillum humicireducens type strain SgZ-5.</title>
        <authorList>
            <person name="Yu Z."/>
        </authorList>
    </citation>
    <scope>NUCLEOTIDE SEQUENCE [LARGE SCALE GENOMIC DNA]</scope>
    <source>
        <strain evidence="2 3">SgZ-5</strain>
        <plasmid evidence="2 3">pYZ5</plasmid>
    </source>
</reference>
<dbReference type="Proteomes" id="UP000077405">
    <property type="component" value="Plasmid pYZ5"/>
</dbReference>
<evidence type="ECO:0000256" key="1">
    <source>
        <dbReference type="SAM" id="Phobius"/>
    </source>
</evidence>
<keyword evidence="1" id="KW-0472">Membrane</keyword>
<keyword evidence="3" id="KW-1185">Reference proteome</keyword>
<sequence length="106" mass="12459">MQSLKSFANSELLNFCLVVVSATSFYFVVSQFPKTSTIKFIEKFIWRPFLAQGVMHRHCVRVVSLWHMVFFAIPPFLLAIRNNVCLQQLRELVFLRLIANVELFYL</sequence>
<keyword evidence="2" id="KW-0614">Plasmid</keyword>
<evidence type="ECO:0000313" key="3">
    <source>
        <dbReference type="Proteomes" id="UP000077405"/>
    </source>
</evidence>
<protein>
    <submittedName>
        <fullName evidence="2">Uncharacterized protein</fullName>
    </submittedName>
</protein>
<keyword evidence="1" id="KW-1133">Transmembrane helix</keyword>
<dbReference type="KEGG" id="ahu:A6A40_25110"/>
<dbReference type="EMBL" id="CP028906">
    <property type="protein sequence ID" value="AWB08320.1"/>
    <property type="molecule type" value="Genomic_DNA"/>
</dbReference>
<gene>
    <name evidence="2" type="ORF">A6A40_25110</name>
</gene>